<accession>A0ABZ2LZA2</accession>
<dbReference type="EMBL" id="CP089984">
    <property type="protein sequence ID" value="WXB15193.1"/>
    <property type="molecule type" value="Genomic_DNA"/>
</dbReference>
<dbReference type="Proteomes" id="UP001370348">
    <property type="component" value="Chromosome"/>
</dbReference>
<dbReference type="InterPro" id="IPR015590">
    <property type="entry name" value="Aldehyde_DH_dom"/>
</dbReference>
<dbReference type="InterPro" id="IPR016163">
    <property type="entry name" value="Ald_DH_C"/>
</dbReference>
<dbReference type="RefSeq" id="WP_394824818.1">
    <property type="nucleotide sequence ID" value="NZ_CP089984.1"/>
</dbReference>
<gene>
    <name evidence="4" type="ORF">LZC94_46165</name>
</gene>
<dbReference type="SUPFAM" id="SSF53720">
    <property type="entry name" value="ALDH-like"/>
    <property type="match status" value="1"/>
</dbReference>
<dbReference type="Pfam" id="PF00171">
    <property type="entry name" value="Aldedh"/>
    <property type="match status" value="1"/>
</dbReference>
<evidence type="ECO:0000256" key="1">
    <source>
        <dbReference type="ARBA" id="ARBA00009986"/>
    </source>
</evidence>
<name>A0ABZ2LZA2_9BACT</name>
<dbReference type="InterPro" id="IPR016161">
    <property type="entry name" value="Ald_DH/histidinol_DH"/>
</dbReference>
<evidence type="ECO:0000259" key="3">
    <source>
        <dbReference type="Pfam" id="PF00171"/>
    </source>
</evidence>
<keyword evidence="5" id="KW-1185">Reference proteome</keyword>
<comment type="similarity">
    <text evidence="1">Belongs to the aldehyde dehydrogenase family.</text>
</comment>
<sequence length="214" mass="23116">MANEHTKLALHWIDGQWVDSGLHRDSIDPATYQVIGRYADAGVTPLVQRGIAARLREQLAQRVNRVVEDAIGAGAQVIVRGGPITDGPLAKGAFYRPTLLEVTDPKLPIVQQETFGPVLTLQIFDTEAEAVALANDSIAALLDLVVHDAPVVDPHGARLHLARDPQRTIHVTRPNAGRQPVDEQSGLGRLNGVAAMDDFIEYKHITLTSGVIPS</sequence>
<proteinExistence type="inferred from homology"/>
<evidence type="ECO:0000256" key="2">
    <source>
        <dbReference type="ARBA" id="ARBA00023002"/>
    </source>
</evidence>
<reference evidence="4 5" key="1">
    <citation type="submission" date="2021-12" db="EMBL/GenBank/DDBJ databases">
        <title>Discovery of the Pendulisporaceae a myxobacterial family with distinct sporulation behavior and unique specialized metabolism.</title>
        <authorList>
            <person name="Garcia R."/>
            <person name="Popoff A."/>
            <person name="Bader C.D."/>
            <person name="Loehr J."/>
            <person name="Walesch S."/>
            <person name="Walt C."/>
            <person name="Boldt J."/>
            <person name="Bunk B."/>
            <person name="Haeckl F.J.F.P.J."/>
            <person name="Gunesch A.P."/>
            <person name="Birkelbach J."/>
            <person name="Nuebel U."/>
            <person name="Pietschmann T."/>
            <person name="Bach T."/>
            <person name="Mueller R."/>
        </authorList>
    </citation>
    <scope>NUCLEOTIDE SEQUENCE [LARGE SCALE GENOMIC DNA]</scope>
    <source>
        <strain evidence="4 5">MSr11954</strain>
    </source>
</reference>
<feature type="domain" description="Aldehyde dehydrogenase" evidence="3">
    <location>
        <begin position="56"/>
        <end position="205"/>
    </location>
</feature>
<evidence type="ECO:0000313" key="4">
    <source>
        <dbReference type="EMBL" id="WXB15193.1"/>
    </source>
</evidence>
<dbReference type="PANTHER" id="PTHR43353:SF5">
    <property type="entry name" value="SUCCINATE-SEMIALDEHYDE DEHYDROGENASE, MITOCHONDRIAL"/>
    <property type="match status" value="1"/>
</dbReference>
<dbReference type="PANTHER" id="PTHR43353">
    <property type="entry name" value="SUCCINATE-SEMIALDEHYDE DEHYDROGENASE, MITOCHONDRIAL"/>
    <property type="match status" value="1"/>
</dbReference>
<organism evidence="4 5">
    <name type="scientific">Pendulispora albinea</name>
    <dbReference type="NCBI Taxonomy" id="2741071"/>
    <lineage>
        <taxon>Bacteria</taxon>
        <taxon>Pseudomonadati</taxon>
        <taxon>Myxococcota</taxon>
        <taxon>Myxococcia</taxon>
        <taxon>Myxococcales</taxon>
        <taxon>Sorangiineae</taxon>
        <taxon>Pendulisporaceae</taxon>
        <taxon>Pendulispora</taxon>
    </lineage>
</organism>
<evidence type="ECO:0000313" key="5">
    <source>
        <dbReference type="Proteomes" id="UP001370348"/>
    </source>
</evidence>
<dbReference type="InterPro" id="IPR050740">
    <property type="entry name" value="Aldehyde_DH_Superfamily"/>
</dbReference>
<protein>
    <submittedName>
        <fullName evidence="4">Aldehyde dehydrogenase family protein</fullName>
    </submittedName>
</protein>
<keyword evidence="2" id="KW-0560">Oxidoreductase</keyword>
<dbReference type="Gene3D" id="3.40.309.10">
    <property type="entry name" value="Aldehyde Dehydrogenase, Chain A, domain 2"/>
    <property type="match status" value="1"/>
</dbReference>